<keyword evidence="1" id="KW-0812">Transmembrane</keyword>
<dbReference type="PANTHER" id="PTHR36329:SF1">
    <property type="entry name" value="TRANSMEMBRANE PROTEIN"/>
    <property type="match status" value="1"/>
</dbReference>
<evidence type="ECO:0000313" key="2">
    <source>
        <dbReference type="EMBL" id="ERN15092.1"/>
    </source>
</evidence>
<protein>
    <submittedName>
        <fullName evidence="2">Uncharacterized protein</fullName>
    </submittedName>
</protein>
<feature type="transmembrane region" description="Helical" evidence="1">
    <location>
        <begin position="84"/>
        <end position="105"/>
    </location>
</feature>
<evidence type="ECO:0000256" key="1">
    <source>
        <dbReference type="SAM" id="Phobius"/>
    </source>
</evidence>
<keyword evidence="1" id="KW-1133">Transmembrane helix</keyword>
<sequence length="301" mass="33911">MQLGLSCLFWYSCFSFQTCSLWVSFGVYITGVFFQITCLVSFLLISHGYSIMCERLSVSEHRTTATMACVLYLTLVGYKAALPYFSVLLLLNHIVSYYVIFLHIYQNLLALREQLNYIEQENMPATREAVYMKYKMFKNFQDAMKIAALVEILIYINTGGATDNYWIRLLIREWSQFCIFFYVGWIFRSQEVSPGFHVVPTVNSKGRKTIPTIYSIEMDEADFSNLDFHEWQIGVPASSAAADNSSCKSHFIVVKNPGASTKGISGNIAASTKGNLGTLASSRLTSVSCTNFYTQGGTDDV</sequence>
<organism evidence="2 3">
    <name type="scientific">Amborella trichopoda</name>
    <dbReference type="NCBI Taxonomy" id="13333"/>
    <lineage>
        <taxon>Eukaryota</taxon>
        <taxon>Viridiplantae</taxon>
        <taxon>Streptophyta</taxon>
        <taxon>Embryophyta</taxon>
        <taxon>Tracheophyta</taxon>
        <taxon>Spermatophyta</taxon>
        <taxon>Magnoliopsida</taxon>
        <taxon>Amborellales</taxon>
        <taxon>Amborellaceae</taxon>
        <taxon>Amborella</taxon>
    </lineage>
</organism>
<dbReference type="OMA" id="CLFWYSC"/>
<dbReference type="HOGENOM" id="CLU_063143_0_0_1"/>
<dbReference type="eggNOG" id="ENOG502QRHK">
    <property type="taxonomic scope" value="Eukaryota"/>
</dbReference>
<gene>
    <name evidence="2" type="ORF">AMTR_s00056p00066830</name>
</gene>
<reference evidence="3" key="1">
    <citation type="journal article" date="2013" name="Science">
        <title>The Amborella genome and the evolution of flowering plants.</title>
        <authorList>
            <consortium name="Amborella Genome Project"/>
        </authorList>
    </citation>
    <scope>NUCLEOTIDE SEQUENCE [LARGE SCALE GENOMIC DNA]</scope>
</reference>
<dbReference type="AlphaFoldDB" id="U5D134"/>
<dbReference type="PANTHER" id="PTHR36329">
    <property type="entry name" value="TRANSMEMBRANE PROTEIN"/>
    <property type="match status" value="1"/>
</dbReference>
<dbReference type="EMBL" id="KI392510">
    <property type="protein sequence ID" value="ERN15092.1"/>
    <property type="molecule type" value="Genomic_DNA"/>
</dbReference>
<proteinExistence type="predicted"/>
<evidence type="ECO:0000313" key="3">
    <source>
        <dbReference type="Proteomes" id="UP000017836"/>
    </source>
</evidence>
<accession>U5D134</accession>
<keyword evidence="1" id="KW-0472">Membrane</keyword>
<dbReference type="Proteomes" id="UP000017836">
    <property type="component" value="Unassembled WGS sequence"/>
</dbReference>
<dbReference type="Gramene" id="ERN15092">
    <property type="protein sequence ID" value="ERN15092"/>
    <property type="gene ID" value="AMTR_s00056p00066830"/>
</dbReference>
<name>U5D134_AMBTC</name>
<keyword evidence="3" id="KW-1185">Reference proteome</keyword>
<feature type="transmembrane region" description="Helical" evidence="1">
    <location>
        <begin position="25"/>
        <end position="49"/>
    </location>
</feature>